<evidence type="ECO:0000313" key="2">
    <source>
        <dbReference type="Proteomes" id="UP001376459"/>
    </source>
</evidence>
<dbReference type="EMBL" id="JBBKAK010000001">
    <property type="protein sequence ID" value="MEJ8670886.1"/>
    <property type="molecule type" value="Genomic_DNA"/>
</dbReference>
<sequence>MDLDVTHAGGRVSNGAKLPTSTQKIAIGRVRKSANDFEDDIPVSWLLQVAEA</sequence>
<dbReference type="Proteomes" id="UP001376459">
    <property type="component" value="Unassembled WGS sequence"/>
</dbReference>
<protein>
    <recommendedName>
        <fullName evidence="3">Transposase</fullName>
    </recommendedName>
</protein>
<keyword evidence="2" id="KW-1185">Reference proteome</keyword>
<evidence type="ECO:0008006" key="3">
    <source>
        <dbReference type="Google" id="ProtNLM"/>
    </source>
</evidence>
<organism evidence="1 2">
    <name type="scientific">Streptomyces machairae</name>
    <dbReference type="NCBI Taxonomy" id="3134109"/>
    <lineage>
        <taxon>Bacteria</taxon>
        <taxon>Bacillati</taxon>
        <taxon>Actinomycetota</taxon>
        <taxon>Actinomycetes</taxon>
        <taxon>Kitasatosporales</taxon>
        <taxon>Streptomycetaceae</taxon>
        <taxon>Streptomyces</taxon>
    </lineage>
</organism>
<comment type="caution">
    <text evidence="1">The sequence shown here is derived from an EMBL/GenBank/DDBJ whole genome shotgun (WGS) entry which is preliminary data.</text>
</comment>
<gene>
    <name evidence="1" type="ORF">WKI71_28240</name>
</gene>
<evidence type="ECO:0000313" key="1">
    <source>
        <dbReference type="EMBL" id="MEJ8670886.1"/>
    </source>
</evidence>
<name>A0ABU8URB7_9ACTN</name>
<accession>A0ABU8URB7</accession>
<proteinExistence type="predicted"/>
<reference evidence="1 2" key="1">
    <citation type="submission" date="2024-03" db="EMBL/GenBank/DDBJ databases">
        <title>Novel Streptomyces species of biotechnological and ecological value are a feature of Machair soil.</title>
        <authorList>
            <person name="Prole J.R."/>
            <person name="Goodfellow M."/>
            <person name="Allenby N."/>
            <person name="Ward A.C."/>
        </authorList>
    </citation>
    <scope>NUCLEOTIDE SEQUENCE [LARGE SCALE GENOMIC DNA]</scope>
    <source>
        <strain evidence="1 2">MS1.AVA.1</strain>
    </source>
</reference>